<evidence type="ECO:0000313" key="7">
    <source>
        <dbReference type="EMBL" id="GIJ71134.1"/>
    </source>
</evidence>
<keyword evidence="3" id="KW-0731">Sigma factor</keyword>
<proteinExistence type="inferred from homology"/>
<dbReference type="GO" id="GO:0006352">
    <property type="term" value="P:DNA-templated transcription initiation"/>
    <property type="evidence" value="ECO:0007669"/>
    <property type="project" value="InterPro"/>
</dbReference>
<sequence>MPPRQRAVLVLRFLYDLPVDEVAALLDTTPGTVKSQTSRGLTTLRRLLDEPVAAGTSRGSDDDGS</sequence>
<accession>A0A8J3ZVH7</accession>
<dbReference type="CDD" id="cd06171">
    <property type="entry name" value="Sigma70_r4"/>
    <property type="match status" value="1"/>
</dbReference>
<reference evidence="7" key="1">
    <citation type="submission" date="2021-01" db="EMBL/GenBank/DDBJ databases">
        <title>Whole genome shotgun sequence of Virgisporangium ochraceum NBRC 16418.</title>
        <authorList>
            <person name="Komaki H."/>
            <person name="Tamura T."/>
        </authorList>
    </citation>
    <scope>NUCLEOTIDE SEQUENCE</scope>
    <source>
        <strain evidence="7">NBRC 16418</strain>
    </source>
</reference>
<dbReference type="Proteomes" id="UP000635606">
    <property type="component" value="Unassembled WGS sequence"/>
</dbReference>
<dbReference type="Gene3D" id="1.10.10.10">
    <property type="entry name" value="Winged helix-like DNA-binding domain superfamily/Winged helix DNA-binding domain"/>
    <property type="match status" value="1"/>
</dbReference>
<dbReference type="InterPro" id="IPR013249">
    <property type="entry name" value="RNA_pol_sigma70_r4_t2"/>
</dbReference>
<dbReference type="GO" id="GO:0003677">
    <property type="term" value="F:DNA binding"/>
    <property type="evidence" value="ECO:0007669"/>
    <property type="project" value="InterPro"/>
</dbReference>
<evidence type="ECO:0000259" key="6">
    <source>
        <dbReference type="Pfam" id="PF08281"/>
    </source>
</evidence>
<dbReference type="InterPro" id="IPR013324">
    <property type="entry name" value="RNA_pol_sigma_r3/r4-like"/>
</dbReference>
<comment type="similarity">
    <text evidence="1">Belongs to the sigma-70 factor family. ECF subfamily.</text>
</comment>
<name>A0A8J3ZVH7_9ACTN</name>
<dbReference type="AlphaFoldDB" id="A0A8J3ZVH7"/>
<evidence type="ECO:0000256" key="5">
    <source>
        <dbReference type="SAM" id="MobiDB-lite"/>
    </source>
</evidence>
<keyword evidence="2" id="KW-0805">Transcription regulation</keyword>
<evidence type="ECO:0000256" key="3">
    <source>
        <dbReference type="ARBA" id="ARBA00023082"/>
    </source>
</evidence>
<feature type="domain" description="RNA polymerase sigma factor 70 region 4 type 2" evidence="6">
    <location>
        <begin position="1"/>
        <end position="44"/>
    </location>
</feature>
<organism evidence="7 8">
    <name type="scientific">Virgisporangium ochraceum</name>
    <dbReference type="NCBI Taxonomy" id="65505"/>
    <lineage>
        <taxon>Bacteria</taxon>
        <taxon>Bacillati</taxon>
        <taxon>Actinomycetota</taxon>
        <taxon>Actinomycetes</taxon>
        <taxon>Micromonosporales</taxon>
        <taxon>Micromonosporaceae</taxon>
        <taxon>Virgisporangium</taxon>
    </lineage>
</organism>
<feature type="region of interest" description="Disordered" evidence="5">
    <location>
        <begin position="31"/>
        <end position="65"/>
    </location>
</feature>
<gene>
    <name evidence="7" type="ORF">Voc01_060510</name>
</gene>
<evidence type="ECO:0000256" key="1">
    <source>
        <dbReference type="ARBA" id="ARBA00010641"/>
    </source>
</evidence>
<dbReference type="Pfam" id="PF08281">
    <property type="entry name" value="Sigma70_r4_2"/>
    <property type="match status" value="1"/>
</dbReference>
<dbReference type="InterPro" id="IPR036388">
    <property type="entry name" value="WH-like_DNA-bd_sf"/>
</dbReference>
<evidence type="ECO:0000256" key="4">
    <source>
        <dbReference type="ARBA" id="ARBA00023163"/>
    </source>
</evidence>
<feature type="compositionally biased region" description="Polar residues" evidence="5">
    <location>
        <begin position="31"/>
        <end position="40"/>
    </location>
</feature>
<keyword evidence="4" id="KW-0804">Transcription</keyword>
<dbReference type="GO" id="GO:0016987">
    <property type="term" value="F:sigma factor activity"/>
    <property type="evidence" value="ECO:0007669"/>
    <property type="project" value="UniProtKB-KW"/>
</dbReference>
<evidence type="ECO:0000313" key="8">
    <source>
        <dbReference type="Proteomes" id="UP000635606"/>
    </source>
</evidence>
<protein>
    <recommendedName>
        <fullName evidence="6">RNA polymerase sigma factor 70 region 4 type 2 domain-containing protein</fullName>
    </recommendedName>
</protein>
<dbReference type="SUPFAM" id="SSF88659">
    <property type="entry name" value="Sigma3 and sigma4 domains of RNA polymerase sigma factors"/>
    <property type="match status" value="1"/>
</dbReference>
<dbReference type="EMBL" id="BOPH01000085">
    <property type="protein sequence ID" value="GIJ71134.1"/>
    <property type="molecule type" value="Genomic_DNA"/>
</dbReference>
<keyword evidence="8" id="KW-1185">Reference proteome</keyword>
<comment type="caution">
    <text evidence="7">The sequence shown here is derived from an EMBL/GenBank/DDBJ whole genome shotgun (WGS) entry which is preliminary data.</text>
</comment>
<evidence type="ECO:0000256" key="2">
    <source>
        <dbReference type="ARBA" id="ARBA00023015"/>
    </source>
</evidence>